<evidence type="ECO:0000313" key="2">
    <source>
        <dbReference type="EMBL" id="OXM63704.1"/>
    </source>
</evidence>
<keyword evidence="3" id="KW-1185">Reference proteome</keyword>
<accession>A0A229SYH7</accession>
<dbReference type="Pfam" id="PF13560">
    <property type="entry name" value="HTH_31"/>
    <property type="match status" value="1"/>
</dbReference>
<dbReference type="SMART" id="SM00530">
    <property type="entry name" value="HTH_XRE"/>
    <property type="match status" value="1"/>
</dbReference>
<dbReference type="AlphaFoldDB" id="A0A229SYH7"/>
<dbReference type="GO" id="GO:0003677">
    <property type="term" value="F:DNA binding"/>
    <property type="evidence" value="ECO:0007669"/>
    <property type="project" value="InterPro"/>
</dbReference>
<dbReference type="RefSeq" id="WP_093950682.1">
    <property type="nucleotide sequence ID" value="NZ_NMUL01000031.1"/>
</dbReference>
<organism evidence="2 3">
    <name type="scientific">Amycolatopsis vastitatis</name>
    <dbReference type="NCBI Taxonomy" id="1905142"/>
    <lineage>
        <taxon>Bacteria</taxon>
        <taxon>Bacillati</taxon>
        <taxon>Actinomycetota</taxon>
        <taxon>Actinomycetes</taxon>
        <taxon>Pseudonocardiales</taxon>
        <taxon>Pseudonocardiaceae</taxon>
        <taxon>Amycolatopsis</taxon>
    </lineage>
</organism>
<evidence type="ECO:0000313" key="3">
    <source>
        <dbReference type="Proteomes" id="UP000215199"/>
    </source>
</evidence>
<dbReference type="CDD" id="cd00093">
    <property type="entry name" value="HTH_XRE"/>
    <property type="match status" value="1"/>
</dbReference>
<dbReference type="PROSITE" id="PS50943">
    <property type="entry name" value="HTH_CROC1"/>
    <property type="match status" value="1"/>
</dbReference>
<dbReference type="EMBL" id="NMUL01000031">
    <property type="protein sequence ID" value="OXM63704.1"/>
    <property type="molecule type" value="Genomic_DNA"/>
</dbReference>
<feature type="domain" description="HTH cro/C1-type" evidence="1">
    <location>
        <begin position="34"/>
        <end position="81"/>
    </location>
</feature>
<protein>
    <submittedName>
        <fullName evidence="2">Transcriptional regulator</fullName>
    </submittedName>
</protein>
<reference evidence="3" key="1">
    <citation type="submission" date="2017-07" db="EMBL/GenBank/DDBJ databases">
        <title>Comparative genome mining reveals phylogenetic distribution patterns of secondary metabolites in Amycolatopsis.</title>
        <authorList>
            <person name="Adamek M."/>
            <person name="Alanjary M."/>
            <person name="Sales-Ortells H."/>
            <person name="Goodfellow M."/>
            <person name="Bull A.T."/>
            <person name="Kalinowski J."/>
            <person name="Ziemert N."/>
        </authorList>
    </citation>
    <scope>NUCLEOTIDE SEQUENCE [LARGE SCALE GENOMIC DNA]</scope>
    <source>
        <strain evidence="3">H5</strain>
    </source>
</reference>
<dbReference type="OrthoDB" id="3608749at2"/>
<dbReference type="SUPFAM" id="SSF47413">
    <property type="entry name" value="lambda repressor-like DNA-binding domains"/>
    <property type="match status" value="1"/>
</dbReference>
<dbReference type="InterPro" id="IPR010982">
    <property type="entry name" value="Lambda_DNA-bd_dom_sf"/>
</dbReference>
<name>A0A229SYH7_9PSEU</name>
<dbReference type="Proteomes" id="UP000215199">
    <property type="component" value="Unassembled WGS sequence"/>
</dbReference>
<dbReference type="Gene3D" id="1.10.260.40">
    <property type="entry name" value="lambda repressor-like DNA-binding domains"/>
    <property type="match status" value="1"/>
</dbReference>
<comment type="caution">
    <text evidence="2">The sequence shown here is derived from an EMBL/GenBank/DDBJ whole genome shotgun (WGS) entry which is preliminary data.</text>
</comment>
<dbReference type="Pfam" id="PF17765">
    <property type="entry name" value="MLTR_LBD"/>
    <property type="match status" value="1"/>
</dbReference>
<dbReference type="PANTHER" id="PTHR35010:SF2">
    <property type="entry name" value="BLL4672 PROTEIN"/>
    <property type="match status" value="1"/>
</dbReference>
<evidence type="ECO:0000259" key="1">
    <source>
        <dbReference type="PROSITE" id="PS50943"/>
    </source>
</evidence>
<dbReference type="Gene3D" id="3.30.450.180">
    <property type="match status" value="1"/>
</dbReference>
<sequence>MDRIELGGFLRSRRARLRPADVGLAPGGRRQTPGLRRTEVALLAGISVDYYVRLEQGRGPRPSEQVLGALGRALRLTADEHAYLRRLAGPVAVPAPRPVPGNVLRLLDRLDDVPAMVIDARYDLLAWNRMLVALIGDPAALPAPDRNRLRRLFDTGDTITGNRLELARLCVADLRAGGRYPADPAVRSLVDELLAESPEFARLWAEREVVVQRTLTKRTVHPVAGPLELDCEILAVPGHEHRLLVYTAAPGTSSAEGLRRLRALTA</sequence>
<dbReference type="PANTHER" id="PTHR35010">
    <property type="entry name" value="BLL4672 PROTEIN-RELATED"/>
    <property type="match status" value="1"/>
</dbReference>
<proteinExistence type="predicted"/>
<dbReference type="InterPro" id="IPR041413">
    <property type="entry name" value="MLTR_LBD"/>
</dbReference>
<gene>
    <name evidence="2" type="ORF">CF165_28565</name>
</gene>
<dbReference type="InterPro" id="IPR001387">
    <property type="entry name" value="Cro/C1-type_HTH"/>
</dbReference>